<dbReference type="AlphaFoldDB" id="A0A5C2RVL1"/>
<reference evidence="2" key="1">
    <citation type="journal article" date="2018" name="Genome Biol. Evol.">
        <title>Genomics and development of Lentinus tigrinus, a white-rot wood-decaying mushroom with dimorphic fruiting bodies.</title>
        <authorList>
            <person name="Wu B."/>
            <person name="Xu Z."/>
            <person name="Knudson A."/>
            <person name="Carlson A."/>
            <person name="Chen N."/>
            <person name="Kovaka S."/>
            <person name="LaButti K."/>
            <person name="Lipzen A."/>
            <person name="Pennachio C."/>
            <person name="Riley R."/>
            <person name="Schakwitz W."/>
            <person name="Umezawa K."/>
            <person name="Ohm R.A."/>
            <person name="Grigoriev I.V."/>
            <person name="Nagy L.G."/>
            <person name="Gibbons J."/>
            <person name="Hibbett D."/>
        </authorList>
    </citation>
    <scope>NUCLEOTIDE SEQUENCE [LARGE SCALE GENOMIC DNA]</scope>
    <source>
        <strain evidence="2">ALCF2SS1-6</strain>
    </source>
</reference>
<evidence type="ECO:0000259" key="1">
    <source>
        <dbReference type="Pfam" id="PF17667"/>
    </source>
</evidence>
<dbReference type="Gene3D" id="1.10.510.10">
    <property type="entry name" value="Transferase(Phosphotransferase) domain 1"/>
    <property type="match status" value="1"/>
</dbReference>
<dbReference type="Pfam" id="PF17667">
    <property type="entry name" value="Pkinase_fungal"/>
    <property type="match status" value="2"/>
</dbReference>
<accession>A0A5C2RVL1</accession>
<evidence type="ECO:0000313" key="3">
    <source>
        <dbReference type="Proteomes" id="UP000313359"/>
    </source>
</evidence>
<sequence>MMFPYLATIPHTRSMPTQSFIATFFPVAELTEDRSHYLPSRNAFRAVPAAAKSPQEIYEPLIAALNDRKQQKARCPGFVFEDVAARSVHPRRIGYMKPHVCCFSTSSIDLLQSCELSSRSELGHAELFFEVKPDPSHDDFTDAIPIAGSDTVYESFASNRAPAGVPAVVLELHKARGQHIAYVVEVFARQFREFFFSISMAGSCARLLRWDRSACIVSESFDIRKHPEILCEFLWRFGQASAAGRGHDVTVEPALTEEEAIFETLVTEATALQLGVSGQALRQAVLQHYQPGKVMAIQVLDHGEPSNIWRRLLVSRPVISPLSLCGRGTRGFWAVDTSSHRVVFLKDTWRTTAISDLEGEILRHMAEDGVRNIPHVVAHGDVPRHLPNDGRKLSTGDYQSTITDEYKSQPWVHLAGSKDIHISPRRHYRLVLEQVGYEVRFLRGTEELLNASYDVFAGRCSAHVCIHRTMLFIRSRLAMRDALEKDSRVHRDISPGNIILVRDREDQTIRKGYLIDWESSCTVDESGLAAKAGRAGTWLFMSRELCLDHENIYRQTIKDDMESLLYVVLYCALHWLPHNYGKDTLADCIAAFFKHRDAFRNSSVG</sequence>
<keyword evidence="3" id="KW-1185">Reference proteome</keyword>
<evidence type="ECO:0000313" key="2">
    <source>
        <dbReference type="EMBL" id="RPD54655.1"/>
    </source>
</evidence>
<feature type="domain" description="Fungal-type protein kinase" evidence="1">
    <location>
        <begin position="483"/>
        <end position="570"/>
    </location>
</feature>
<dbReference type="Proteomes" id="UP000313359">
    <property type="component" value="Unassembled WGS sequence"/>
</dbReference>
<dbReference type="PANTHER" id="PTHR38248:SF2">
    <property type="entry name" value="FUNK1 11"/>
    <property type="match status" value="1"/>
</dbReference>
<dbReference type="PANTHER" id="PTHR38248">
    <property type="entry name" value="FUNK1 6"/>
    <property type="match status" value="1"/>
</dbReference>
<dbReference type="OrthoDB" id="3265188at2759"/>
<dbReference type="InterPro" id="IPR040976">
    <property type="entry name" value="Pkinase_fungal"/>
</dbReference>
<dbReference type="SUPFAM" id="SSF56112">
    <property type="entry name" value="Protein kinase-like (PK-like)"/>
    <property type="match status" value="1"/>
</dbReference>
<proteinExistence type="predicted"/>
<protein>
    <recommendedName>
        <fullName evidence="1">Fungal-type protein kinase domain-containing protein</fullName>
    </recommendedName>
</protein>
<dbReference type="EMBL" id="ML122303">
    <property type="protein sequence ID" value="RPD54655.1"/>
    <property type="molecule type" value="Genomic_DNA"/>
</dbReference>
<name>A0A5C2RVL1_9APHY</name>
<organism evidence="2 3">
    <name type="scientific">Lentinus tigrinus ALCF2SS1-6</name>
    <dbReference type="NCBI Taxonomy" id="1328759"/>
    <lineage>
        <taxon>Eukaryota</taxon>
        <taxon>Fungi</taxon>
        <taxon>Dikarya</taxon>
        <taxon>Basidiomycota</taxon>
        <taxon>Agaricomycotina</taxon>
        <taxon>Agaricomycetes</taxon>
        <taxon>Polyporales</taxon>
        <taxon>Polyporaceae</taxon>
        <taxon>Lentinus</taxon>
    </lineage>
</organism>
<feature type="non-terminal residue" evidence="2">
    <location>
        <position position="605"/>
    </location>
</feature>
<dbReference type="InterPro" id="IPR011009">
    <property type="entry name" value="Kinase-like_dom_sf"/>
</dbReference>
<gene>
    <name evidence="2" type="ORF">L227DRAFT_595897</name>
</gene>
<feature type="domain" description="Fungal-type protein kinase" evidence="1">
    <location>
        <begin position="174"/>
        <end position="458"/>
    </location>
</feature>